<sequence length="309" mass="35708">MNDGMCRRFLAIRNSFPDQLVNGEYKINDDQHFKQYCSNQKCDKDIDKINAGCLLLFNELFGSTYSFNNHAKNNIDVVYYIIIWLSYMLSLKSHDTVTNLNDFYNQYININEKYKQSITGVTGYNSYKEIIDKKMDLLNMDIKDISKFYAPFKLLYEMYTNFHESTSNCKTCSKNANQFVEKYKKLNEDSNNNDSSPYRKILSILSTDYNNLKNKCKDVNDSDFPTLPNIKTPQNGTKSSTQTSEQHSGQISGQISEDPSSSSSIGNKLFTVLSIFGAIAFFLGISYKYSLFGFRKRAQKQHLREKIKI</sequence>
<gene>
    <name evidence="3" type="ORF">PBK173_000493300</name>
    <name evidence="4" type="ORF">PBNK65E_000496800</name>
    <name evidence="5" type="ORF">PBNK65NY_000491700</name>
    <name evidence="7" type="ORF">PBSP11A_000513700</name>
    <name evidence="6" type="ORF">PBSP11RLL_000508700</name>
</gene>
<evidence type="ECO:0000313" key="8">
    <source>
        <dbReference type="Proteomes" id="UP000069549"/>
    </source>
</evidence>
<evidence type="ECO:0000313" key="6">
    <source>
        <dbReference type="EMBL" id="SCL83474.1"/>
    </source>
</evidence>
<dbReference type="Pfam" id="PF06022">
    <property type="entry name" value="Cir_Bir_Yir"/>
    <property type="match status" value="1"/>
</dbReference>
<dbReference type="VEuPathDB" id="PlasmoDB:PBANKA_1465500"/>
<evidence type="ECO:0000313" key="4">
    <source>
        <dbReference type="EMBL" id="SBW38141.1"/>
    </source>
</evidence>
<evidence type="ECO:0000313" key="10">
    <source>
        <dbReference type="Proteomes" id="UP000219974"/>
    </source>
</evidence>
<feature type="compositionally biased region" description="Polar residues" evidence="1">
    <location>
        <begin position="229"/>
        <end position="250"/>
    </location>
</feature>
<keyword evidence="2" id="KW-0472">Membrane</keyword>
<keyword evidence="2" id="KW-0812">Transmembrane</keyword>
<dbReference type="OMA" id="HESTSNC"/>
<dbReference type="NCBIfam" id="TIGR01590">
    <property type="entry name" value="yir-bir-cir_Pla"/>
    <property type="match status" value="1"/>
</dbReference>
<keyword evidence="2" id="KW-1133">Transmembrane helix</keyword>
<accession>A0A0Z0BDY1</accession>
<feature type="compositionally biased region" description="Low complexity" evidence="1">
    <location>
        <begin position="251"/>
        <end position="263"/>
    </location>
</feature>
<dbReference type="AlphaFoldDB" id="A0A0Z0BDY1"/>
<dbReference type="Proteomes" id="UP000219860">
    <property type="component" value="Unassembled WGS sequence"/>
</dbReference>
<dbReference type="EMBL" id="FMII01000253">
    <property type="protein sequence ID" value="SCL85955.1"/>
    <property type="molecule type" value="Genomic_DNA"/>
</dbReference>
<dbReference type="Proteomes" id="UP000220214">
    <property type="component" value="Unassembled WGS sequence"/>
</dbReference>
<evidence type="ECO:0000313" key="11">
    <source>
        <dbReference type="Proteomes" id="UP000220214"/>
    </source>
</evidence>
<reference evidence="3 8" key="1">
    <citation type="submission" date="2016-02" db="EMBL/GenBank/DDBJ databases">
        <authorList>
            <consortium name="Pathogen Informatics"/>
        </authorList>
    </citation>
    <scope>NUCLEOTIDE SEQUENCE [LARGE SCALE GENOMIC DNA]</scope>
    <source>
        <strain evidence="3 8">K173</strain>
        <strain evidence="5">NK65 ny</strain>
        <strain evidence="4 11">NK65e</strain>
        <strain evidence="7 9">SP11 Antwerpcl1</strain>
        <strain evidence="6 10">SP11 RLL</strain>
    </source>
</reference>
<evidence type="ECO:0000313" key="3">
    <source>
        <dbReference type="EMBL" id="CXJ30226.1"/>
    </source>
</evidence>
<dbReference type="Proteomes" id="UP000516480">
    <property type="component" value="Unassembled WGS sequence"/>
</dbReference>
<dbReference type="InterPro" id="IPR006477">
    <property type="entry name" value="Yir_bir_cir"/>
</dbReference>
<dbReference type="EMBL" id="FMIH01000158">
    <property type="protein sequence ID" value="SCL83474.1"/>
    <property type="molecule type" value="Genomic_DNA"/>
</dbReference>
<dbReference type="EMBL" id="FMIE01000048">
    <property type="protein sequence ID" value="SCL82030.1"/>
    <property type="molecule type" value="Genomic_DNA"/>
</dbReference>
<dbReference type="EMBL" id="LT160034">
    <property type="protein sequence ID" value="CXJ30226.1"/>
    <property type="molecule type" value="Genomic_DNA"/>
</dbReference>
<feature type="transmembrane region" description="Helical" evidence="2">
    <location>
        <begin position="269"/>
        <end position="287"/>
    </location>
</feature>
<dbReference type="OrthoDB" id="373137at2759"/>
<feature type="region of interest" description="Disordered" evidence="1">
    <location>
        <begin position="223"/>
        <end position="263"/>
    </location>
</feature>
<evidence type="ECO:0000256" key="1">
    <source>
        <dbReference type="SAM" id="MobiDB-lite"/>
    </source>
</evidence>
<evidence type="ECO:0000313" key="9">
    <source>
        <dbReference type="Proteomes" id="UP000219860"/>
    </source>
</evidence>
<name>A0A0Z0BDY1_PLABE</name>
<dbReference type="Proteomes" id="UP000219974">
    <property type="component" value="Unassembled WGS sequence"/>
</dbReference>
<evidence type="ECO:0000256" key="2">
    <source>
        <dbReference type="SAM" id="Phobius"/>
    </source>
</evidence>
<organism evidence="3 8">
    <name type="scientific">Plasmodium berghei</name>
    <dbReference type="NCBI Taxonomy" id="5821"/>
    <lineage>
        <taxon>Eukaryota</taxon>
        <taxon>Sar</taxon>
        <taxon>Alveolata</taxon>
        <taxon>Apicomplexa</taxon>
        <taxon>Aconoidasida</taxon>
        <taxon>Haemosporida</taxon>
        <taxon>Plasmodiidae</taxon>
        <taxon>Plasmodium</taxon>
        <taxon>Plasmodium (Vinckeia)</taxon>
    </lineage>
</organism>
<evidence type="ECO:0000313" key="5">
    <source>
        <dbReference type="EMBL" id="SCL82030.1"/>
    </source>
</evidence>
<protein>
    <submittedName>
        <fullName evidence="3">BIR protein</fullName>
    </submittedName>
</protein>
<dbReference type="EMBL" id="FLVA01000083">
    <property type="protein sequence ID" value="SBW38141.1"/>
    <property type="molecule type" value="Genomic_DNA"/>
</dbReference>
<proteinExistence type="predicted"/>
<evidence type="ECO:0000313" key="7">
    <source>
        <dbReference type="EMBL" id="SCL85955.1"/>
    </source>
</evidence>
<dbReference type="Proteomes" id="UP000069549">
    <property type="component" value="Chromosome 14"/>
</dbReference>